<name>A0A6L3Z0N1_BRUAN</name>
<dbReference type="AlphaFoldDB" id="A0A6L3Z0N1"/>
<protein>
    <submittedName>
        <fullName evidence="4">DUF4231 domain-containing protein</fullName>
    </submittedName>
</protein>
<evidence type="ECO:0000313" key="4">
    <source>
        <dbReference type="EMBL" id="KAB2764226.1"/>
    </source>
</evidence>
<dbReference type="RefSeq" id="WP_151664164.1">
    <property type="nucleotide sequence ID" value="NZ_WBWS01000025.1"/>
</dbReference>
<evidence type="ECO:0000259" key="2">
    <source>
        <dbReference type="Pfam" id="PF18181"/>
    </source>
</evidence>
<dbReference type="EMBL" id="WBWS01000025">
    <property type="protein sequence ID" value="KAB2764226.1"/>
    <property type="molecule type" value="Genomic_DNA"/>
</dbReference>
<accession>A0A6L3Z0N1</accession>
<reference evidence="4 5" key="1">
    <citation type="submission" date="2019-09" db="EMBL/GenBank/DDBJ databases">
        <title>Taxonomic organization of the family Brucellaceae based on a phylogenomic approach.</title>
        <authorList>
            <person name="Leclercq S."/>
            <person name="Cloeckaert A."/>
            <person name="Zygmunt M.S."/>
        </authorList>
    </citation>
    <scope>NUCLEOTIDE SEQUENCE [LARGE SCALE GENOMIC DNA]</scope>
    <source>
        <strain evidence="4 5">LMG 3313</strain>
    </source>
</reference>
<feature type="transmembrane region" description="Helical" evidence="1">
    <location>
        <begin position="213"/>
        <end position="232"/>
    </location>
</feature>
<feature type="domain" description="SMODS and SLOG-associating 2TM effector" evidence="2">
    <location>
        <begin position="162"/>
        <end position="285"/>
    </location>
</feature>
<dbReference type="InterPro" id="IPR041116">
    <property type="entry name" value="SLATT_3"/>
</dbReference>
<gene>
    <name evidence="4" type="ORF">F9L04_20545</name>
</gene>
<dbReference type="Pfam" id="PF18184">
    <property type="entry name" value="SLATT_3"/>
    <property type="match status" value="1"/>
</dbReference>
<organism evidence="4 5">
    <name type="scientific">Brucella anthropi</name>
    <name type="common">Ochrobactrum anthropi</name>
    <dbReference type="NCBI Taxonomy" id="529"/>
    <lineage>
        <taxon>Bacteria</taxon>
        <taxon>Pseudomonadati</taxon>
        <taxon>Pseudomonadota</taxon>
        <taxon>Alphaproteobacteria</taxon>
        <taxon>Hyphomicrobiales</taxon>
        <taxon>Brucellaceae</taxon>
        <taxon>Brucella/Ochrobactrum group</taxon>
        <taxon>Brucella</taxon>
    </lineage>
</organism>
<evidence type="ECO:0000259" key="3">
    <source>
        <dbReference type="Pfam" id="PF18184"/>
    </source>
</evidence>
<comment type="caution">
    <text evidence="4">The sequence shown here is derived from an EMBL/GenBank/DDBJ whole genome shotgun (WGS) entry which is preliminary data.</text>
</comment>
<dbReference type="NCBIfam" id="NF033610">
    <property type="entry name" value="SLATT_3"/>
    <property type="match status" value="1"/>
</dbReference>
<dbReference type="Proteomes" id="UP000481876">
    <property type="component" value="Unassembled WGS sequence"/>
</dbReference>
<keyword evidence="1" id="KW-0812">Transmembrane</keyword>
<dbReference type="InterPro" id="IPR040884">
    <property type="entry name" value="SLATT_1"/>
</dbReference>
<dbReference type="Pfam" id="PF18181">
    <property type="entry name" value="SLATT_1"/>
    <property type="match status" value="1"/>
</dbReference>
<keyword evidence="1" id="KW-1133">Transmembrane helix</keyword>
<evidence type="ECO:0000256" key="1">
    <source>
        <dbReference type="SAM" id="Phobius"/>
    </source>
</evidence>
<dbReference type="NCBIfam" id="NF033634">
    <property type="entry name" value="SLATT_1"/>
    <property type="match status" value="1"/>
</dbReference>
<keyword evidence="1" id="KW-0472">Membrane</keyword>
<sequence>MEPENFPALYRSADGSAADAQRTYLWLIRLQYFLLTIAATISIWFGNSPDLYIVYALVLAASTALLLFMAVQKPEKEWYGCRALAESIKTSTWRYMMRAEPFEDAPKLSEVAEKFSGFLKAILDANSHIRDSISRRPVTGGQITNDMNRVRALPLEDRIQKYITDRITDQREWYVAKVKWNRRRFRLWIGICVVVQGAAIGLALLRIRHDPSWMIWPTEPLLVIASSAIGWIQLKKFNELASAYSLTAHEIGILETRVATIDSDVKFSAFVNEAERAFSREHTQWVARQIENAP</sequence>
<proteinExistence type="predicted"/>
<feature type="domain" description="SMODS and SLOG-associating 2TM effector" evidence="3">
    <location>
        <begin position="7"/>
        <end position="158"/>
    </location>
</feature>
<feature type="transmembrane region" description="Helical" evidence="1">
    <location>
        <begin position="52"/>
        <end position="71"/>
    </location>
</feature>
<feature type="transmembrane region" description="Helical" evidence="1">
    <location>
        <begin position="26"/>
        <end position="46"/>
    </location>
</feature>
<feature type="transmembrane region" description="Helical" evidence="1">
    <location>
        <begin position="187"/>
        <end position="207"/>
    </location>
</feature>
<evidence type="ECO:0000313" key="5">
    <source>
        <dbReference type="Proteomes" id="UP000481876"/>
    </source>
</evidence>